<proteinExistence type="predicted"/>
<evidence type="ECO:0000259" key="1">
    <source>
        <dbReference type="PROSITE" id="PS01186"/>
    </source>
</evidence>
<dbReference type="Proteomes" id="UP000194236">
    <property type="component" value="Unassembled WGS sequence"/>
</dbReference>
<feature type="non-terminal residue" evidence="2">
    <location>
        <position position="940"/>
    </location>
</feature>
<organism evidence="2 3">
    <name type="scientific">Euroglyphus maynei</name>
    <name type="common">Mayne's house dust mite</name>
    <dbReference type="NCBI Taxonomy" id="6958"/>
    <lineage>
        <taxon>Eukaryota</taxon>
        <taxon>Metazoa</taxon>
        <taxon>Ecdysozoa</taxon>
        <taxon>Arthropoda</taxon>
        <taxon>Chelicerata</taxon>
        <taxon>Arachnida</taxon>
        <taxon>Acari</taxon>
        <taxon>Acariformes</taxon>
        <taxon>Sarcoptiformes</taxon>
        <taxon>Astigmata</taxon>
        <taxon>Psoroptidia</taxon>
        <taxon>Analgoidea</taxon>
        <taxon>Pyroglyphidae</taxon>
        <taxon>Pyroglyphinae</taxon>
        <taxon>Euroglyphus</taxon>
    </lineage>
</organism>
<feature type="domain" description="EGF-like" evidence="1">
    <location>
        <begin position="656"/>
        <end position="669"/>
    </location>
</feature>
<evidence type="ECO:0000313" key="2">
    <source>
        <dbReference type="EMBL" id="OTF71647.1"/>
    </source>
</evidence>
<sequence>MVSVSNGSIDMDLTPTDLKFLCWIPVGMDVLAMGILTKCSDEDTKWCKNNIGSQSRCEPLSKEKFKCQCPIGYQFDLKSKSCRRANIKRKEKICGTKVNEVIPQCFLYNLTQNMKYLPNNFPRIDQSLFKSGQSPIYYTGKSGSQIQIQEISLPKNSNEDICLRFRYFLSGQNARLNVTMVATDENEQNLFQINGIEMLTQTEKEISHYGKSMMSLSSKDMEKLCIKEMIGNRQMKRLESLSVLATLNDHSDDLTLIQILGVETQPIEQRISAEPWLYISRTKSGLKQWYNTSMVNENIANSDRWPLQFPNERWQNNELTNENDLQIISLSSQQTHTTGFAQLETQWIQQAINEQSTAKTVMTIKLNSMTPNYLHYVHIILFNQQRQPLYDMGTYRVFDKEEANDQKDKHDIIVLGETRVIPVEKLNIDNETLYKVAIKFHFDDPVHRSSSVKRPFLFEVQDFTFGDPCIQSKDGEDQKCYNLNEPPEQDLKIKCFREVSMDRSKIDYQCDCNFDDGAKGRDCHEKDYCKYRHLGKEDKINGQEYCKKDDAECHEGRFKDYKFLCTCNNESLWFKMDDRKCRPVQPCLLDVPGQLERRKCRDDDNNGKCLCECKMGYVEDPNDSNQCVVSDSDECNPNACPDKRMLCVKQGSNQLCKCPLGFRFDGQECKSDFCRFPSLNLCQQKCTPIEKQPYFQCECNPQYYTTMDVIDSATNITYTKCVLRNDVPKSCQQCTGANQLCSNDQCQCNEGFESKRSSSDQMECIIKDLKMACPQNRLHIDSEITNRTFCNCKGKDLTDWWQQSDNGSCTLVKTACDENEQGDLTCRRYGALCVLKSDHPDSFDCLCPHGYMFADKSQSKAGSLLINDKSSGCYPVCEIPYYGQICSAIGGRCNPIKLWPHLIKSAAKSTDYCDCLPGLFRVSNRNGDFCQQESDVTAYH</sequence>
<gene>
    <name evidence="2" type="ORF">BLA29_001759</name>
</gene>
<protein>
    <recommendedName>
        <fullName evidence="1">EGF-like domain-containing protein</fullName>
    </recommendedName>
</protein>
<dbReference type="EMBL" id="MUJZ01059900">
    <property type="protein sequence ID" value="OTF71647.1"/>
    <property type="molecule type" value="Genomic_DNA"/>
</dbReference>
<dbReference type="PROSITE" id="PS01186">
    <property type="entry name" value="EGF_2"/>
    <property type="match status" value="1"/>
</dbReference>
<name>A0A1Y3AUH4_EURMA</name>
<accession>A0A1Y3AUH4</accession>
<evidence type="ECO:0000313" key="3">
    <source>
        <dbReference type="Proteomes" id="UP000194236"/>
    </source>
</evidence>
<dbReference type="OrthoDB" id="6427640at2759"/>
<dbReference type="InterPro" id="IPR000742">
    <property type="entry name" value="EGF"/>
</dbReference>
<reference evidence="2 3" key="1">
    <citation type="submission" date="2017-03" db="EMBL/GenBank/DDBJ databases">
        <title>Genome Survey of Euroglyphus maynei.</title>
        <authorList>
            <person name="Arlian L.G."/>
            <person name="Morgan M.S."/>
            <person name="Rider S.D."/>
        </authorList>
    </citation>
    <scope>NUCLEOTIDE SEQUENCE [LARGE SCALE GENOMIC DNA]</scope>
    <source>
        <strain evidence="2">Arlian Lab</strain>
        <tissue evidence="2">Whole body</tissue>
    </source>
</reference>
<comment type="caution">
    <text evidence="2">The sequence shown here is derived from an EMBL/GenBank/DDBJ whole genome shotgun (WGS) entry which is preliminary data.</text>
</comment>
<dbReference type="AlphaFoldDB" id="A0A1Y3AUH4"/>
<keyword evidence="3" id="KW-1185">Reference proteome</keyword>
<dbReference type="SMART" id="SM00181">
    <property type="entry name" value="EGF"/>
    <property type="match status" value="5"/>
</dbReference>
<dbReference type="Gene3D" id="2.90.20.10">
    <property type="entry name" value="Plasmodium vivax P25 domain"/>
    <property type="match status" value="1"/>
</dbReference>